<gene>
    <name evidence="21" type="primary">pfl</name>
    <name evidence="21" type="ordered locus">Sez_0326</name>
</gene>
<evidence type="ECO:0000256" key="16">
    <source>
        <dbReference type="PIRSR" id="PIRSR000379-2"/>
    </source>
</evidence>
<dbReference type="Proteomes" id="UP000001873">
    <property type="component" value="Chromosome"/>
</dbReference>
<evidence type="ECO:0000256" key="18">
    <source>
        <dbReference type="RuleBase" id="RU368075"/>
    </source>
</evidence>
<evidence type="ECO:0000256" key="7">
    <source>
        <dbReference type="ARBA" id="ARBA00022490"/>
    </source>
</evidence>
<dbReference type="GO" id="GO:0005829">
    <property type="term" value="C:cytosol"/>
    <property type="evidence" value="ECO:0007669"/>
    <property type="project" value="TreeGrafter"/>
</dbReference>
<dbReference type="KEGG" id="sez:Sez_0326"/>
<keyword evidence="7 18" id="KW-0963">Cytoplasm</keyword>
<dbReference type="PANTHER" id="PTHR30191">
    <property type="entry name" value="FORMATE ACETYLTRANSFERASE"/>
    <property type="match status" value="1"/>
</dbReference>
<sequence length="795" mass="89841">MVNLDCKCNRLDLLLDFKEKLMATVKTNADVFEKAWEGFKGTDWKEKASISRFVQANYTPYDGDESFLAGVTERSLHIKKIIEETKAHYEATRFPYDTRPTSIADIPAGFIDKDKELIFGIQNDELFKLNFMPKGGIRMAETTLKENGYEPDPAVHEIFTKHVTTVNDGIFRAYTSNIRRARHAHTVTGLPDAYSRGRIIGVYARLALYGADYLMQEKVNDWNAITEIDEESIRLREEINLQYQALGEVVKLGDLYGVDVRRPAENVKEAIQWVNIAFMAVCRVINGAATSLGRVPIVLDIFAERDLARGTFTESEIQEFVDDFVLKLRTVKFARTKAYDALYSGDPTFITTSMAGMGNDGRHRVTKMDYRFLNTLDNIGNSPEPNLTVLWTDKLPYAFRRYCMHMSHKHSSIQYEGVTTMAKDGYGEMSCISCCVSPLDPENEEQRHNIQYFGARVNVLKALLTGLNGGYDDVHKDYKVFDIDPVTDDVLDFDTVKANFEKSLDWLTDTYVDALNIIHYMTDKYNYEAVQMAFLPSHQRANMGFGICGFANTVDTLSAIKYATVKPIRDEDGYIYDYETIGDYPRWGEDDPRSNELAEWLIEAYTTRLRSHKLYKNAEATVSLLTITSNVAYSKQTGNSPVHRGVYLNEDGTTNLSQLEFFSPGANPSNKAKGGWLQNLNSLASLDFSYAADGISLTTQVSPRALGKTHDEQVENLVTILDGYFENGGQHVNLNVMDLNDVYDKIMAGEDVIVRISGYCVNTKYLTPEQKTELTQRVFHEVLSMDDAAEAISGK</sequence>
<dbReference type="InterPro" id="IPR019777">
    <property type="entry name" value="Form_AcTrfase_GR_CS"/>
</dbReference>
<protein>
    <recommendedName>
        <fullName evidence="6 18">Formate acetyltransferase</fullName>
        <ecNumber evidence="5 18">2.3.1.54</ecNumber>
    </recommendedName>
    <alternativeName>
        <fullName evidence="13 18">Pyruvate formate-lyase</fullName>
    </alternativeName>
</protein>
<dbReference type="EMBL" id="CP001129">
    <property type="protein sequence ID" value="ACG61702.1"/>
    <property type="molecule type" value="Genomic_DNA"/>
</dbReference>
<dbReference type="InterPro" id="IPR050244">
    <property type="entry name" value="Auton_GlycylRad_Cofactor"/>
</dbReference>
<feature type="active site" description="Cysteine radical intermediate" evidence="15">
    <location>
        <position position="435"/>
    </location>
</feature>
<feature type="domain" description="PFL" evidence="20">
    <location>
        <begin position="30"/>
        <end position="645"/>
    </location>
</feature>
<evidence type="ECO:0000256" key="10">
    <source>
        <dbReference type="ARBA" id="ARBA00022818"/>
    </source>
</evidence>
<evidence type="ECO:0000256" key="8">
    <source>
        <dbReference type="ARBA" id="ARBA00022526"/>
    </source>
</evidence>
<evidence type="ECO:0000256" key="15">
    <source>
        <dbReference type="PIRSR" id="PIRSR000379-1"/>
    </source>
</evidence>
<evidence type="ECO:0000256" key="3">
    <source>
        <dbReference type="ARBA" id="ARBA00008375"/>
    </source>
</evidence>
<dbReference type="Pfam" id="PF01228">
    <property type="entry name" value="Gly_radical"/>
    <property type="match status" value="1"/>
</dbReference>
<dbReference type="PROSITE" id="PS51554">
    <property type="entry name" value="PFL"/>
    <property type="match status" value="1"/>
</dbReference>
<reference evidence="21 22" key="1">
    <citation type="journal article" date="2008" name="PLoS ONE">
        <title>Genome sequence of a lancefield group C Streptococcus zooepidemicus strain causing epidemic nephritis: new information about an old disease.</title>
        <authorList>
            <person name="Beres S.B."/>
            <person name="Sesso R."/>
            <person name="Pinto S.W.L."/>
            <person name="Hoe N.P."/>
            <person name="Porcella S.F."/>
            <person name="Deleo F.R."/>
            <person name="Musser J.M."/>
        </authorList>
    </citation>
    <scope>NUCLEOTIDE SEQUENCE [LARGE SCALE GENOMIC DNA]</scope>
    <source>
        <strain evidence="21 22">MGCS10565</strain>
    </source>
</reference>
<feature type="active site" description="S-acetylcysteine intermediate" evidence="15">
    <location>
        <position position="434"/>
    </location>
</feature>
<dbReference type="GO" id="GO:0008861">
    <property type="term" value="F:formate C-acetyltransferase activity"/>
    <property type="evidence" value="ECO:0007669"/>
    <property type="project" value="UniProtKB-UniRule"/>
</dbReference>
<comment type="subcellular location">
    <subcellularLocation>
        <location evidence="1 18">Cytoplasm</location>
    </subcellularLocation>
</comment>
<keyword evidence="10 16" id="KW-0556">Organic radical</keyword>
<evidence type="ECO:0000256" key="17">
    <source>
        <dbReference type="PROSITE-ProRule" id="PRU00493"/>
    </source>
</evidence>
<evidence type="ECO:0000256" key="14">
    <source>
        <dbReference type="ARBA" id="ARBA00049029"/>
    </source>
</evidence>
<evidence type="ECO:0000256" key="2">
    <source>
        <dbReference type="ARBA" id="ARBA00004809"/>
    </source>
</evidence>
<dbReference type="SUPFAM" id="SSF51998">
    <property type="entry name" value="PFL-like glycyl radical enzymes"/>
    <property type="match status" value="1"/>
</dbReference>
<name>B4U135_STREM</name>
<evidence type="ECO:0000256" key="5">
    <source>
        <dbReference type="ARBA" id="ARBA00013214"/>
    </source>
</evidence>
<comment type="subunit">
    <text evidence="4 18">Homodimer.</text>
</comment>
<evidence type="ECO:0000256" key="13">
    <source>
        <dbReference type="ARBA" id="ARBA00031063"/>
    </source>
</evidence>
<organism evidence="21 22">
    <name type="scientific">Streptococcus equi subsp. zooepidemicus (strain MGCS10565)</name>
    <dbReference type="NCBI Taxonomy" id="552526"/>
    <lineage>
        <taxon>Bacteria</taxon>
        <taxon>Bacillati</taxon>
        <taxon>Bacillota</taxon>
        <taxon>Bacilli</taxon>
        <taxon>Lactobacillales</taxon>
        <taxon>Streptococcaceae</taxon>
        <taxon>Streptococcus</taxon>
    </lineage>
</organism>
<evidence type="ECO:0000256" key="1">
    <source>
        <dbReference type="ARBA" id="ARBA00004496"/>
    </source>
</evidence>
<keyword evidence="8 18" id="KW-0313">Glucose metabolism</keyword>
<keyword evidence="21" id="KW-0670">Pyruvate</keyword>
<comment type="similarity">
    <text evidence="3 18">Belongs to the glycyl radical enzyme (GRE) family. PFL subfamily.</text>
</comment>
<proteinExistence type="inferred from homology"/>
<comment type="pathway">
    <text evidence="2 18">Fermentation; pyruvate fermentation; formate from pyruvate: step 1/1.</text>
</comment>
<evidence type="ECO:0000256" key="12">
    <source>
        <dbReference type="ARBA" id="ARBA00023315"/>
    </source>
</evidence>
<feature type="modified residue" description="Glycine radical" evidence="16 17">
    <location>
        <position position="758"/>
    </location>
</feature>
<evidence type="ECO:0000256" key="4">
    <source>
        <dbReference type="ARBA" id="ARBA00011738"/>
    </source>
</evidence>
<comment type="catalytic activity">
    <reaction evidence="14 18">
        <text>formate + acetyl-CoA = pyruvate + CoA</text>
        <dbReference type="Rhea" id="RHEA:11844"/>
        <dbReference type="ChEBI" id="CHEBI:15361"/>
        <dbReference type="ChEBI" id="CHEBI:15740"/>
        <dbReference type="ChEBI" id="CHEBI:57287"/>
        <dbReference type="ChEBI" id="CHEBI:57288"/>
        <dbReference type="EC" id="2.3.1.54"/>
    </reaction>
</comment>
<dbReference type="EC" id="2.3.1.54" evidence="5 18"/>
<dbReference type="InterPro" id="IPR001150">
    <property type="entry name" value="Gly_radical"/>
</dbReference>
<dbReference type="PIRSF" id="PIRSF000379">
    <property type="entry name" value="For_Ac_trans_1"/>
    <property type="match status" value="1"/>
</dbReference>
<evidence type="ECO:0000313" key="22">
    <source>
        <dbReference type="Proteomes" id="UP000001873"/>
    </source>
</evidence>
<evidence type="ECO:0000259" key="19">
    <source>
        <dbReference type="PROSITE" id="PS51149"/>
    </source>
</evidence>
<dbReference type="Gene3D" id="3.20.70.20">
    <property type="match status" value="1"/>
</dbReference>
<evidence type="ECO:0000256" key="11">
    <source>
        <dbReference type="ARBA" id="ARBA00023277"/>
    </source>
</evidence>
<dbReference type="AlphaFoldDB" id="B4U135"/>
<keyword evidence="9 18" id="KW-0808">Transferase</keyword>
<keyword evidence="12 18" id="KW-0012">Acyltransferase</keyword>
<evidence type="ECO:0000256" key="9">
    <source>
        <dbReference type="ARBA" id="ARBA00022679"/>
    </source>
</evidence>
<dbReference type="InterPro" id="IPR004184">
    <property type="entry name" value="PFL_dom"/>
</dbReference>
<dbReference type="PROSITE" id="PS51149">
    <property type="entry name" value="GLY_RADICAL_2"/>
    <property type="match status" value="1"/>
</dbReference>
<keyword evidence="11 18" id="KW-0119">Carbohydrate metabolism</keyword>
<dbReference type="GO" id="GO:0006006">
    <property type="term" value="P:glucose metabolic process"/>
    <property type="evidence" value="ECO:0007669"/>
    <property type="project" value="UniProtKB-UniRule"/>
</dbReference>
<dbReference type="PROSITE" id="PS00850">
    <property type="entry name" value="GLY_RADICAL_1"/>
    <property type="match status" value="1"/>
</dbReference>
<dbReference type="PANTHER" id="PTHR30191:SF8">
    <property type="entry name" value="FORMATE ACETYLTRANSFERASE"/>
    <property type="match status" value="1"/>
</dbReference>
<dbReference type="UniPathway" id="UPA00920">
    <property type="reaction ID" value="UER00891"/>
</dbReference>
<dbReference type="Pfam" id="PF02901">
    <property type="entry name" value="PFL-like"/>
    <property type="match status" value="1"/>
</dbReference>
<evidence type="ECO:0000313" key="21">
    <source>
        <dbReference type="EMBL" id="ACG61702.1"/>
    </source>
</evidence>
<dbReference type="HOGENOM" id="CLU_023898_0_0_9"/>
<evidence type="ECO:0000259" key="20">
    <source>
        <dbReference type="PROSITE" id="PS51554"/>
    </source>
</evidence>
<dbReference type="FunFam" id="3.20.70.20:FF:000011">
    <property type="entry name" value="Formate acetyltransferase"/>
    <property type="match status" value="1"/>
</dbReference>
<dbReference type="InterPro" id="IPR005949">
    <property type="entry name" value="Form_AcTrfase"/>
</dbReference>
<accession>B4U135</accession>
<evidence type="ECO:0000256" key="6">
    <source>
        <dbReference type="ARBA" id="ARBA00013897"/>
    </source>
</evidence>
<dbReference type="NCBIfam" id="TIGR01255">
    <property type="entry name" value="pyr_form_ly_1"/>
    <property type="match status" value="1"/>
</dbReference>
<feature type="domain" description="Glycine radical" evidence="19">
    <location>
        <begin position="663"/>
        <end position="783"/>
    </location>
</feature>